<keyword evidence="2" id="KW-1185">Reference proteome</keyword>
<dbReference type="Gene3D" id="3.40.190.10">
    <property type="entry name" value="Periplasmic binding protein-like II"/>
    <property type="match status" value="1"/>
</dbReference>
<evidence type="ECO:0000313" key="1">
    <source>
        <dbReference type="EMBL" id="GIL28197.1"/>
    </source>
</evidence>
<proteinExistence type="predicted"/>
<comment type="caution">
    <text evidence="1">The sequence shown here is derived from an EMBL/GenBank/DDBJ whole genome shotgun (WGS) entry which is preliminary data.</text>
</comment>
<dbReference type="EMBL" id="BOPO01000055">
    <property type="protein sequence ID" value="GIL28197.1"/>
    <property type="molecule type" value="Genomic_DNA"/>
</dbReference>
<accession>A0A8J4AEG3</accession>
<evidence type="ECO:0000313" key="2">
    <source>
        <dbReference type="Proteomes" id="UP000614996"/>
    </source>
</evidence>
<dbReference type="Proteomes" id="UP000614996">
    <property type="component" value="Unassembled WGS sequence"/>
</dbReference>
<dbReference type="AlphaFoldDB" id="A0A8J4AEG3"/>
<reference evidence="2" key="1">
    <citation type="journal article" date="2021" name="Int. J. Syst. Evol. Microbiol.">
        <title>Actinocatenispora comari sp. nov., an endophytic actinomycete isolated from aerial parts of Comarum salesowianum.</title>
        <authorList>
            <person name="Oyunbileg N."/>
            <person name="Iizaka Y."/>
            <person name="Hamada M."/>
            <person name="Davaapurev B.O."/>
            <person name="Fukumoto A."/>
            <person name="Tsetseg B."/>
            <person name="Kato F."/>
            <person name="Tamura T."/>
            <person name="Batkhuu J."/>
            <person name="Anzai Y."/>
        </authorList>
    </citation>
    <scope>NUCLEOTIDE SEQUENCE [LARGE SCALE GENOMIC DNA]</scope>
    <source>
        <strain evidence="2">NUM-2625</strain>
    </source>
</reference>
<organism evidence="1 2">
    <name type="scientific">Actinocatenispora comari</name>
    <dbReference type="NCBI Taxonomy" id="2807577"/>
    <lineage>
        <taxon>Bacteria</taxon>
        <taxon>Bacillati</taxon>
        <taxon>Actinomycetota</taxon>
        <taxon>Actinomycetes</taxon>
        <taxon>Micromonosporales</taxon>
        <taxon>Micromonosporaceae</taxon>
        <taxon>Actinocatenispora</taxon>
    </lineage>
</organism>
<dbReference type="RefSeq" id="WP_207125905.1">
    <property type="nucleotide sequence ID" value="NZ_BOPO01000055.1"/>
</dbReference>
<dbReference type="SUPFAM" id="SSF53850">
    <property type="entry name" value="Periplasmic binding protein-like II"/>
    <property type="match status" value="1"/>
</dbReference>
<gene>
    <name evidence="1" type="ORF">NUM_34510</name>
</gene>
<protein>
    <submittedName>
        <fullName evidence="1">4,5-dihydroxyphthalate decarboxylase</fullName>
    </submittedName>
</protein>
<sequence length="331" mass="37107">MTTRHLDIAVTRYDHTRALFDGSVPFDGVDATLHSPAIPEIFAGLASGRYDVAEFGLTHYLRALDAGTDLIAIPVFPARVFRHASVFVNTSTGITGPADLVGRTIGEFGMYGQDSGIWAKGILAEDHGFAPEQNRWVVGGLETPLPAGFEFTTHRHPDNVDIRFAPPESTLAQLLDHGEIDALFSSNAPTTYLAGSPNIAPLFADHEARERDWYRRTGIFPIMHTIVARRELFDEDPGLARRLYQGFLAAKDIAAARYRDMRRLFQVTTMVPWMYQLFEENRALLGDDWFPYGIDANRTALETFLRYSHEQGLMAAPRTVDEMFVEELRNS</sequence>
<name>A0A8J4AEG3_9ACTN</name>